<dbReference type="Pfam" id="PF04815">
    <property type="entry name" value="Sec23_helical"/>
    <property type="match status" value="1"/>
</dbReference>
<evidence type="ECO:0000313" key="10">
    <source>
        <dbReference type="EMBL" id="UKJ87852.2"/>
    </source>
</evidence>
<dbReference type="InterPro" id="IPR029006">
    <property type="entry name" value="ADF-H/Gelsolin-like_dom_sf"/>
</dbReference>
<keyword evidence="3" id="KW-0653">Protein transport</keyword>
<dbReference type="GO" id="GO:0090110">
    <property type="term" value="P:COPII-coated vesicle cargo loading"/>
    <property type="evidence" value="ECO:0007669"/>
    <property type="project" value="TreeGrafter"/>
</dbReference>
<evidence type="ECO:0000259" key="6">
    <source>
        <dbReference type="Pfam" id="PF04810"/>
    </source>
</evidence>
<dbReference type="InterPro" id="IPR050550">
    <property type="entry name" value="SEC23_SEC24_subfamily"/>
</dbReference>
<evidence type="ECO:0000256" key="3">
    <source>
        <dbReference type="ARBA" id="ARBA00022927"/>
    </source>
</evidence>
<comment type="similarity">
    <text evidence="1">Belongs to the SEC23/SEC24 family. SEC24 subfamily.</text>
</comment>
<feature type="domain" description="Gelsolin-like" evidence="5">
    <location>
        <begin position="851"/>
        <end position="895"/>
    </location>
</feature>
<dbReference type="Pfam" id="PF08033">
    <property type="entry name" value="Sec23_BS"/>
    <property type="match status" value="1"/>
</dbReference>
<dbReference type="GO" id="GO:0006886">
    <property type="term" value="P:intracellular protein transport"/>
    <property type="evidence" value="ECO:0007669"/>
    <property type="project" value="InterPro"/>
</dbReference>
<dbReference type="Pfam" id="PF00626">
    <property type="entry name" value="Gelsolin"/>
    <property type="match status" value="1"/>
</dbReference>
<dbReference type="InterPro" id="IPR007123">
    <property type="entry name" value="Gelsolin-like_dom"/>
</dbReference>
<dbReference type="InterPro" id="IPR006895">
    <property type="entry name" value="Znf_Sec23_Sec24"/>
</dbReference>
<feature type="domain" description="Sec23/Sec24 beta-sandwich" evidence="9">
    <location>
        <begin position="625"/>
        <end position="712"/>
    </location>
</feature>
<evidence type="ECO:0000313" key="11">
    <source>
        <dbReference type="Proteomes" id="UP000244803"/>
    </source>
</evidence>
<dbReference type="Gene3D" id="2.60.40.1670">
    <property type="entry name" value="beta-sandwich domain of Sec23/24"/>
    <property type="match status" value="1"/>
</dbReference>
<sequence length="981" mass="111662">MENKKSNVPTHPPKFGHNRPLSQRGNDSKSKIQDPPPLDPARFEEAATISAPPRFLTGNKSIYDQLETSSNNMLFPPAPVDEFLPNKNDTPQELSNDNTLADIVNRNYVDADLRRHIFAYGPYSPTRISRTGIPRPHAFVQNPETEILYETSKNHGLIPTFGNHRIVDTGSASPIYMTPTFTYLPIFGGSLSDMRLPFGVLVQPFAENVDDKVPQLDFLSFMEKRSKGRRDLIRCKNCQAYYNPYMHVRSRNSMRVCNFCYSTFQLTDEQMEAIDRINAHYTESTPLKKGSVDYVAPSHYYTRVKEPGTISNLLTKAGSIPMFKTQTKEEEYIYDTYSVAPVPADMSGNYNTFPETTQTNDCGTSVNCRATDGQPVHEFQYTEDTEIKYPVYTFMIETTSQAAKIGLRESVLTSLINALNALKDEVFDLCVLFFDSALYSFTVLNGNISVNVVSEVDDNFKPCTASEIFMRVNPDNHEEVKVYLEKMLTVQTLRTSPNCCGNFALNCAMRIMSSDDRYGTISIFHATQPDIGLGSDPQTFAKSTFTMSEMQISFYSSLLQLCYATGICVDVYLCPPETRIPGDIQLMHISQQTGGNCVYLPRFEHKFDYFKVYHEIVRLLTVPCGYKCELKLRCSKHIKITELLCSFNNPRAVKDYSTVTVPRIGPNLSIGFMLSLNDMVDNKTGLYMQVACLYTNTKGVPMVRVHTNSTRVISSMNEIFRNTNQDAIINLIARKLAYNYIRNGKYNREQYISMVVEALTAYRHICASTTPKNQLILPDNLKLLPAYLNAVLKYDINGEYGFDFVIKLLGILNSSVKITHFIYARTYSIHRSIYEKNTMPPEGGFKFQFNTVPSATENVYSDGIYLIDDGYKLLVFVGPHVKSTVLYELFGHDYQFPHMYVNSTELKDTPTSRNLMELVEQVRSQHKGCPYLPLKIITYTAKNSKYIKTLMLEDELGEEPRYSEFLVTIHRQILQSREKLF</sequence>
<evidence type="ECO:0000259" key="5">
    <source>
        <dbReference type="Pfam" id="PF00626"/>
    </source>
</evidence>
<dbReference type="SUPFAM" id="SSF81995">
    <property type="entry name" value="beta-sandwich domain of Sec23/24"/>
    <property type="match status" value="1"/>
</dbReference>
<dbReference type="GO" id="GO:0000149">
    <property type="term" value="F:SNARE binding"/>
    <property type="evidence" value="ECO:0007669"/>
    <property type="project" value="TreeGrafter"/>
</dbReference>
<dbReference type="Gene3D" id="3.40.50.410">
    <property type="entry name" value="von Willebrand factor, type A domain"/>
    <property type="match status" value="1"/>
</dbReference>
<dbReference type="OrthoDB" id="49016at2759"/>
<evidence type="ECO:0000256" key="2">
    <source>
        <dbReference type="ARBA" id="ARBA00022448"/>
    </source>
</evidence>
<dbReference type="Pfam" id="PF04811">
    <property type="entry name" value="Sec23_trunk"/>
    <property type="match status" value="1"/>
</dbReference>
<dbReference type="Proteomes" id="UP000244803">
    <property type="component" value="Chromosome 1"/>
</dbReference>
<evidence type="ECO:0000259" key="9">
    <source>
        <dbReference type="Pfam" id="PF08033"/>
    </source>
</evidence>
<dbReference type="Gene3D" id="3.40.20.10">
    <property type="entry name" value="Severin"/>
    <property type="match status" value="1"/>
</dbReference>
<dbReference type="InterPro" id="IPR036465">
    <property type="entry name" value="vWFA_dom_sf"/>
</dbReference>
<feature type="region of interest" description="Disordered" evidence="4">
    <location>
        <begin position="1"/>
        <end position="57"/>
    </location>
</feature>
<feature type="domain" description="Sec23/Sec24 trunk" evidence="7">
    <location>
        <begin position="389"/>
        <end position="619"/>
    </location>
</feature>
<evidence type="ECO:0000259" key="7">
    <source>
        <dbReference type="Pfam" id="PF04811"/>
    </source>
</evidence>
<dbReference type="InterPro" id="IPR006900">
    <property type="entry name" value="Sec23/24_helical_dom"/>
</dbReference>
<dbReference type="Gene3D" id="2.30.30.380">
    <property type="entry name" value="Zn-finger domain of Sec23/24"/>
    <property type="match status" value="1"/>
</dbReference>
<dbReference type="GO" id="GO:0070971">
    <property type="term" value="C:endoplasmic reticulum exit site"/>
    <property type="evidence" value="ECO:0007669"/>
    <property type="project" value="TreeGrafter"/>
</dbReference>
<gene>
    <name evidence="10" type="ORF">MACJ_000292</name>
</gene>
<name>A0A976M3T7_THEOR</name>
<feature type="domain" description="Zinc finger Sec23/Sec24-type" evidence="6">
    <location>
        <begin position="233"/>
        <end position="268"/>
    </location>
</feature>
<dbReference type="EMBL" id="CP056065">
    <property type="protein sequence ID" value="UKJ87852.2"/>
    <property type="molecule type" value="Genomic_DNA"/>
</dbReference>
<dbReference type="GO" id="GO:0008270">
    <property type="term" value="F:zinc ion binding"/>
    <property type="evidence" value="ECO:0007669"/>
    <property type="project" value="InterPro"/>
</dbReference>
<dbReference type="Gene3D" id="1.20.120.730">
    <property type="entry name" value="Sec23/Sec24 helical domain"/>
    <property type="match status" value="1"/>
</dbReference>
<reference evidence="10" key="1">
    <citation type="submission" date="2022-07" db="EMBL/GenBank/DDBJ databases">
        <title>Evaluation of T. orientalis genome assembly methods using nanopore sequencing and analysis of variation between genomes.</title>
        <authorList>
            <person name="Yam J."/>
            <person name="Micallef M.L."/>
            <person name="Liu M."/>
            <person name="Djordjevic S.P."/>
            <person name="Bogema D.R."/>
            <person name="Jenkins C."/>
        </authorList>
    </citation>
    <scope>NUCLEOTIDE SEQUENCE</scope>
    <source>
        <strain evidence="10">Fish Creek</strain>
    </source>
</reference>
<dbReference type="InterPro" id="IPR036180">
    <property type="entry name" value="Gelsolin-like_dom_sf"/>
</dbReference>
<dbReference type="Pfam" id="PF04810">
    <property type="entry name" value="zf-Sec23_Sec24"/>
    <property type="match status" value="1"/>
</dbReference>
<organism evidence="10 11">
    <name type="scientific">Theileria orientalis</name>
    <dbReference type="NCBI Taxonomy" id="68886"/>
    <lineage>
        <taxon>Eukaryota</taxon>
        <taxon>Sar</taxon>
        <taxon>Alveolata</taxon>
        <taxon>Apicomplexa</taxon>
        <taxon>Aconoidasida</taxon>
        <taxon>Piroplasmida</taxon>
        <taxon>Theileriidae</taxon>
        <taxon>Theileria</taxon>
    </lineage>
</organism>
<dbReference type="SUPFAM" id="SSF82754">
    <property type="entry name" value="C-terminal, gelsolin-like domain of Sec23/24"/>
    <property type="match status" value="1"/>
</dbReference>
<keyword evidence="2" id="KW-0813">Transport</keyword>
<proteinExistence type="inferred from homology"/>
<feature type="domain" description="Sec23/Sec24 helical" evidence="8">
    <location>
        <begin position="724"/>
        <end position="795"/>
    </location>
</feature>
<dbReference type="SUPFAM" id="SSF53300">
    <property type="entry name" value="vWA-like"/>
    <property type="match status" value="1"/>
</dbReference>
<accession>A0A976M3T7</accession>
<dbReference type="InterPro" id="IPR036174">
    <property type="entry name" value="Znf_Sec23_Sec24_sf"/>
</dbReference>
<dbReference type="AlphaFoldDB" id="A0A976M3T7"/>
<dbReference type="InterPro" id="IPR012990">
    <property type="entry name" value="Beta-sandwich_Sec23_24"/>
</dbReference>
<dbReference type="InterPro" id="IPR006896">
    <property type="entry name" value="Sec23/24_trunk_dom"/>
</dbReference>
<dbReference type="SUPFAM" id="SSF81811">
    <property type="entry name" value="Helical domain of Sec23/24"/>
    <property type="match status" value="1"/>
</dbReference>
<evidence type="ECO:0000256" key="4">
    <source>
        <dbReference type="SAM" id="MobiDB-lite"/>
    </source>
</evidence>
<dbReference type="GO" id="GO:0030127">
    <property type="term" value="C:COPII vesicle coat"/>
    <property type="evidence" value="ECO:0007669"/>
    <property type="project" value="InterPro"/>
</dbReference>
<dbReference type="PANTHER" id="PTHR13803">
    <property type="entry name" value="SEC24-RELATED PROTEIN"/>
    <property type="match status" value="1"/>
</dbReference>
<evidence type="ECO:0000259" key="8">
    <source>
        <dbReference type="Pfam" id="PF04815"/>
    </source>
</evidence>
<dbReference type="SUPFAM" id="SSF82919">
    <property type="entry name" value="Zn-finger domain of Sec23/24"/>
    <property type="match status" value="1"/>
</dbReference>
<dbReference type="InterPro" id="IPR036175">
    <property type="entry name" value="Sec23/24_helical_dom_sf"/>
</dbReference>
<protein>
    <submittedName>
        <fullName evidence="10">Protein transport protein sec24-like</fullName>
    </submittedName>
</protein>
<evidence type="ECO:0000256" key="1">
    <source>
        <dbReference type="ARBA" id="ARBA00008334"/>
    </source>
</evidence>